<dbReference type="InterPro" id="IPR027417">
    <property type="entry name" value="P-loop_NTPase"/>
</dbReference>
<dbReference type="OrthoDB" id="9806951at2"/>
<dbReference type="Gene3D" id="3.40.50.300">
    <property type="entry name" value="P-loop containing nucleotide triphosphate hydrolases"/>
    <property type="match status" value="2"/>
</dbReference>
<dbReference type="InterPro" id="IPR008571">
    <property type="entry name" value="HerA-like"/>
</dbReference>
<dbReference type="PANTHER" id="PTHR42957">
    <property type="entry name" value="HELICASE MJ1565-RELATED"/>
    <property type="match status" value="1"/>
</dbReference>
<protein>
    <recommendedName>
        <fullName evidence="1">Helicase HerA central domain-containing protein</fullName>
    </recommendedName>
</protein>
<evidence type="ECO:0000313" key="5">
    <source>
        <dbReference type="Proteomes" id="UP001231587"/>
    </source>
</evidence>
<dbReference type="Proteomes" id="UP001138672">
    <property type="component" value="Unassembled WGS sequence"/>
</dbReference>
<comment type="caution">
    <text evidence="2">The sequence shown here is derived from an EMBL/GenBank/DDBJ whole genome shotgun (WGS) entry which is preliminary data.</text>
</comment>
<dbReference type="Pfam" id="PF01935">
    <property type="entry name" value="DUF87"/>
    <property type="match status" value="1"/>
</dbReference>
<dbReference type="PANTHER" id="PTHR42957:SF1">
    <property type="entry name" value="HELICASE MJ1565-RELATED"/>
    <property type="match status" value="1"/>
</dbReference>
<dbReference type="EMBL" id="JAUSUU010000001">
    <property type="protein sequence ID" value="MDQ0333668.1"/>
    <property type="molecule type" value="Genomic_DNA"/>
</dbReference>
<accession>A0A9X1C888</accession>
<dbReference type="RefSeq" id="WP_057783801.1">
    <property type="nucleotide sequence ID" value="NZ_JAGGJQ010000002.1"/>
</dbReference>
<dbReference type="SUPFAM" id="SSF52540">
    <property type="entry name" value="P-loop containing nucleoside triphosphate hydrolases"/>
    <property type="match status" value="1"/>
</dbReference>
<evidence type="ECO:0000313" key="2">
    <source>
        <dbReference type="EMBL" id="MBP1838891.1"/>
    </source>
</evidence>
<dbReference type="EMBL" id="JAGGJQ010000002">
    <property type="protein sequence ID" value="MBP1838891.1"/>
    <property type="molecule type" value="Genomic_DNA"/>
</dbReference>
<evidence type="ECO:0000259" key="1">
    <source>
        <dbReference type="Pfam" id="PF01935"/>
    </source>
</evidence>
<keyword evidence="5" id="KW-1185">Reference proteome</keyword>
<dbReference type="AlphaFoldDB" id="A0A9X1C888"/>
<organism evidence="2 4">
    <name type="scientific">Formosa algae</name>
    <dbReference type="NCBI Taxonomy" id="225843"/>
    <lineage>
        <taxon>Bacteria</taxon>
        <taxon>Pseudomonadati</taxon>
        <taxon>Bacteroidota</taxon>
        <taxon>Flavobacteriia</taxon>
        <taxon>Flavobacteriales</taxon>
        <taxon>Flavobacteriaceae</taxon>
        <taxon>Formosa</taxon>
    </lineage>
</organism>
<gene>
    <name evidence="2" type="ORF">J2Z56_000797</name>
    <name evidence="3" type="ORF">J2Z57_000090</name>
</gene>
<evidence type="ECO:0000313" key="4">
    <source>
        <dbReference type="Proteomes" id="UP001138672"/>
    </source>
</evidence>
<dbReference type="InterPro" id="IPR002789">
    <property type="entry name" value="HerA_central"/>
</dbReference>
<evidence type="ECO:0000313" key="3">
    <source>
        <dbReference type="EMBL" id="MDQ0333668.1"/>
    </source>
</evidence>
<name>A0A9X1C888_9FLAO</name>
<dbReference type="Proteomes" id="UP001231587">
    <property type="component" value="Unassembled WGS sequence"/>
</dbReference>
<reference evidence="2" key="1">
    <citation type="submission" date="2021-03" db="EMBL/GenBank/DDBJ databases">
        <title>Genomic Encyclopedia of Type Strains, Phase IV (KMG-IV): sequencing the most valuable type-strain genomes for metagenomic binning, comparative biology and taxonomic classification.</title>
        <authorList>
            <person name="Goeker M."/>
        </authorList>
    </citation>
    <scope>NUCLEOTIDE SEQUENCE</scope>
    <source>
        <strain evidence="2">DSM 15523</strain>
        <strain evidence="3 5">DSM 16476</strain>
    </source>
</reference>
<sequence>MAVKNEAAEPNAEVIAVYPNRVKISVDDLSKFSTIDSQLEKLRVGSYLEVSDDDNHKLIVIIESYSIEYKEDKIIDKDGEERILKNKKYIIEANPLGTLVNDKFQRGGDSLTIPPTKVRPASADVIKKIYQSDVTENEKFSFATLLTNKEIEVPVNGNKFFNKHFAIVGSTGSGKSHTVAKVLQEAINSKNGGYNGLNNSHIVIFDIHGEYKKAFPSSNYIDINNLTLPYWLLNSDELTELFIDTDANDHNQRSIFQEAVTINKKKHSTDSEELKSKIHFDSPSYFDIIEVLQYLKYRNTELKQTDTSIIWIDNEGEFTFSEETSEKLFNKGLKIKKGSATGTLNAKFINFINRLQIKLNDKRLDFLLDEKAKKISFENTIKQFIGYNKEESKNSNITIIDLGGIPFEALSITVSLISRMLFEFGFYYKKKLNEDIDCETPILLLYEEAHKYVPKSDLVKYRSSKAAIERIAKEGRKYGVTLGIVSQRPSEVSETIFSQCNTFIAMRLTNPDDQNYVKKLLPDTMGNMTEMLPSLKAGDALLVGESIAIPSLVHLNECSPSPKSSDIKYIEVWKEKWKDVDFDDIIKEWKK</sequence>
<feature type="domain" description="Helicase HerA central" evidence="1">
    <location>
        <begin position="144"/>
        <end position="420"/>
    </location>
</feature>
<proteinExistence type="predicted"/>